<comment type="caution">
    <text evidence="7">The sequence shown here is derived from an EMBL/GenBank/DDBJ whole genome shotgun (WGS) entry which is preliminary data.</text>
</comment>
<dbReference type="PANTHER" id="PTHR10209">
    <property type="entry name" value="OXIDOREDUCTASE, 2OG-FE II OXYGENASE FAMILY PROTEIN"/>
    <property type="match status" value="1"/>
</dbReference>
<sequence>MADAYDRKKEVKEFDESRIGVKGLSDSGIKTIPQMFIQPPEKISGVASSADCVGIPVIDLSDVHLLEKRAAIVEKIRDAAGNWGFFQVVKHSVPLSVLDEIIGAIKAFHEQPQAAKAEYYARDEHGGVTFSSNHDLFRSGSGRTPRRPRGTITSPCGCHPRLWRLRQIGFQPCTVGSWRRGTNTRREAGTWWRGFCRRDWDWIEEDKRIVFVGDPDFWRDVLPVLPATRLDSGAFGSYRPGVLTILLPNQVWGLQVLHGGKWVDVKPLPGALIFNIGDFLQIVSNGEYKSVQHRVLANSHKEPRISIVHWFDVGNWSDSDEYGPLSELISPEKPAQYRRFTKQEYVENFYSKGLDSKSLVEKLKL</sequence>
<name>A0ABR0UUQ5_REHGL</name>
<dbReference type="PANTHER" id="PTHR10209:SF546">
    <property type="entry name" value="1-AMINOCYCLOPROPANE-1-CARBOXYLATE OXIDASE HOMOLOG 4-LIKE"/>
    <property type="match status" value="1"/>
</dbReference>
<dbReference type="Proteomes" id="UP001318860">
    <property type="component" value="Unassembled WGS sequence"/>
</dbReference>
<dbReference type="InterPro" id="IPR027443">
    <property type="entry name" value="IPNS-like_sf"/>
</dbReference>
<accession>A0ABR0UUQ5</accession>
<protein>
    <recommendedName>
        <fullName evidence="6">Fe2OG dioxygenase domain-containing protein</fullName>
    </recommendedName>
</protein>
<keyword evidence="4 5" id="KW-0408">Iron</keyword>
<evidence type="ECO:0000256" key="4">
    <source>
        <dbReference type="ARBA" id="ARBA00023004"/>
    </source>
</evidence>
<comment type="similarity">
    <text evidence="1 5">Belongs to the iron/ascorbate-dependent oxidoreductase family.</text>
</comment>
<evidence type="ECO:0000313" key="8">
    <source>
        <dbReference type="Proteomes" id="UP001318860"/>
    </source>
</evidence>
<proteinExistence type="inferred from homology"/>
<dbReference type="Pfam" id="PF14226">
    <property type="entry name" value="DIOX_N"/>
    <property type="match status" value="1"/>
</dbReference>
<dbReference type="EMBL" id="JABTTQ020002046">
    <property type="protein sequence ID" value="KAK6126425.1"/>
    <property type="molecule type" value="Genomic_DNA"/>
</dbReference>
<evidence type="ECO:0000259" key="6">
    <source>
        <dbReference type="PROSITE" id="PS51471"/>
    </source>
</evidence>
<keyword evidence="8" id="KW-1185">Reference proteome</keyword>
<gene>
    <name evidence="7" type="ORF">DH2020_039813</name>
</gene>
<dbReference type="InterPro" id="IPR005123">
    <property type="entry name" value="Oxoglu/Fe-dep_dioxygenase_dom"/>
</dbReference>
<reference evidence="7 8" key="1">
    <citation type="journal article" date="2021" name="Comput. Struct. Biotechnol. J.">
        <title>De novo genome assembly of the potent medicinal plant Rehmannia glutinosa using nanopore technology.</title>
        <authorList>
            <person name="Ma L."/>
            <person name="Dong C."/>
            <person name="Song C."/>
            <person name="Wang X."/>
            <person name="Zheng X."/>
            <person name="Niu Y."/>
            <person name="Chen S."/>
            <person name="Feng W."/>
        </authorList>
    </citation>
    <scope>NUCLEOTIDE SEQUENCE [LARGE SCALE GENOMIC DNA]</scope>
    <source>
        <strain evidence="7">DH-2019</strain>
    </source>
</reference>
<dbReference type="Pfam" id="PF03171">
    <property type="entry name" value="2OG-FeII_Oxy"/>
    <property type="match status" value="1"/>
</dbReference>
<evidence type="ECO:0000256" key="5">
    <source>
        <dbReference type="RuleBase" id="RU003682"/>
    </source>
</evidence>
<keyword evidence="2 5" id="KW-0479">Metal-binding</keyword>
<dbReference type="PROSITE" id="PS51471">
    <property type="entry name" value="FE2OG_OXY"/>
    <property type="match status" value="1"/>
</dbReference>
<evidence type="ECO:0000256" key="3">
    <source>
        <dbReference type="ARBA" id="ARBA00023002"/>
    </source>
</evidence>
<organism evidence="7 8">
    <name type="scientific">Rehmannia glutinosa</name>
    <name type="common">Chinese foxglove</name>
    <dbReference type="NCBI Taxonomy" id="99300"/>
    <lineage>
        <taxon>Eukaryota</taxon>
        <taxon>Viridiplantae</taxon>
        <taxon>Streptophyta</taxon>
        <taxon>Embryophyta</taxon>
        <taxon>Tracheophyta</taxon>
        <taxon>Spermatophyta</taxon>
        <taxon>Magnoliopsida</taxon>
        <taxon>eudicotyledons</taxon>
        <taxon>Gunneridae</taxon>
        <taxon>Pentapetalae</taxon>
        <taxon>asterids</taxon>
        <taxon>lamiids</taxon>
        <taxon>Lamiales</taxon>
        <taxon>Orobanchaceae</taxon>
        <taxon>Rehmannieae</taxon>
        <taxon>Rehmannia</taxon>
    </lineage>
</organism>
<evidence type="ECO:0000256" key="1">
    <source>
        <dbReference type="ARBA" id="ARBA00008056"/>
    </source>
</evidence>
<evidence type="ECO:0000256" key="2">
    <source>
        <dbReference type="ARBA" id="ARBA00022723"/>
    </source>
</evidence>
<dbReference type="InterPro" id="IPR044861">
    <property type="entry name" value="IPNS-like_FE2OG_OXY"/>
</dbReference>
<evidence type="ECO:0000313" key="7">
    <source>
        <dbReference type="EMBL" id="KAK6126425.1"/>
    </source>
</evidence>
<dbReference type="InterPro" id="IPR026992">
    <property type="entry name" value="DIOX_N"/>
</dbReference>
<dbReference type="Gene3D" id="2.60.120.330">
    <property type="entry name" value="B-lactam Antibiotic, Isopenicillin N Synthase, Chain"/>
    <property type="match status" value="2"/>
</dbReference>
<feature type="domain" description="Fe2OG dioxygenase" evidence="6">
    <location>
        <begin position="199"/>
        <end position="313"/>
    </location>
</feature>
<keyword evidence="3 5" id="KW-0560">Oxidoreductase</keyword>
<dbReference type="SUPFAM" id="SSF51197">
    <property type="entry name" value="Clavaminate synthase-like"/>
    <property type="match status" value="1"/>
</dbReference>